<organism evidence="1 2">
    <name type="scientific">[Torrubiella] hemipterigena</name>
    <dbReference type="NCBI Taxonomy" id="1531966"/>
    <lineage>
        <taxon>Eukaryota</taxon>
        <taxon>Fungi</taxon>
        <taxon>Dikarya</taxon>
        <taxon>Ascomycota</taxon>
        <taxon>Pezizomycotina</taxon>
        <taxon>Sordariomycetes</taxon>
        <taxon>Hypocreomycetidae</taxon>
        <taxon>Hypocreales</taxon>
        <taxon>Clavicipitaceae</taxon>
        <taxon>Clavicipitaceae incertae sedis</taxon>
        <taxon>'Torrubiella' clade</taxon>
    </lineage>
</organism>
<dbReference type="Proteomes" id="UP000039046">
    <property type="component" value="Unassembled WGS sequence"/>
</dbReference>
<dbReference type="AlphaFoldDB" id="A0A0A1SV63"/>
<keyword evidence="2" id="KW-1185">Reference proteome</keyword>
<dbReference type="OrthoDB" id="4991875at2759"/>
<evidence type="ECO:0000313" key="1">
    <source>
        <dbReference type="EMBL" id="CEJ87417.1"/>
    </source>
</evidence>
<dbReference type="STRING" id="1531966.A0A0A1SV63"/>
<name>A0A0A1SV63_9HYPO</name>
<proteinExistence type="predicted"/>
<dbReference type="PANTHER" id="PTHR40640">
    <property type="entry name" value="ANCHORED GLYCOPROTEIN, PUTATIVE (AFU_ORTHOLOGUE AFUA_8G04860)-RELATED"/>
    <property type="match status" value="1"/>
</dbReference>
<protein>
    <recommendedName>
        <fullName evidence="3">GPI anchored protein</fullName>
    </recommendedName>
</protein>
<accession>A0A0A1SV63</accession>
<dbReference type="PANTHER" id="PTHR40640:SF1">
    <property type="entry name" value="ANCHORED GLYCOPROTEIN, PUTATIVE (AFU_ORTHOLOGUE AFUA_8G04860)-RELATED"/>
    <property type="match status" value="1"/>
</dbReference>
<dbReference type="EMBL" id="CDHN01000002">
    <property type="protein sequence ID" value="CEJ87417.1"/>
    <property type="molecule type" value="Genomic_DNA"/>
</dbReference>
<sequence length="181" mass="17801">MVSSSVVAAATTSIVSLYNIGDAESVGASVISADKTATAYSIECMNTDECGMPVGATVTQGPSTWAYTVVYPETPVLTLTANCKWDLTSDNGSCTTRVPPGLNGSPGGLRIVATHGLLQSFSPVTVTAGLEKVAAAATASSLVSKPTGASASPSSSHNAAPAVTQQAVLAGAAAVAAALAL</sequence>
<gene>
    <name evidence="1" type="ORF">VHEMI04408</name>
</gene>
<evidence type="ECO:0008006" key="3">
    <source>
        <dbReference type="Google" id="ProtNLM"/>
    </source>
</evidence>
<evidence type="ECO:0000313" key="2">
    <source>
        <dbReference type="Proteomes" id="UP000039046"/>
    </source>
</evidence>
<reference evidence="1 2" key="1">
    <citation type="journal article" date="2015" name="Genome Announc.">
        <title>Draft Genome Sequence and Gene Annotation of the Entomopathogenic Fungus Verticillium hemipterigenum.</title>
        <authorList>
            <person name="Horn F."/>
            <person name="Habel A."/>
            <person name="Scharf D.H."/>
            <person name="Dworschak J."/>
            <person name="Brakhage A.A."/>
            <person name="Guthke R."/>
            <person name="Hertweck C."/>
            <person name="Linde J."/>
        </authorList>
    </citation>
    <scope>NUCLEOTIDE SEQUENCE [LARGE SCALE GENOMIC DNA]</scope>
</reference>
<dbReference type="HOGENOM" id="CLU_1490007_0_0_1"/>